<dbReference type="PANTHER" id="PTHR34294">
    <property type="entry name" value="TRANSCRIPTIONAL REGULATOR-RELATED"/>
    <property type="match status" value="1"/>
</dbReference>
<dbReference type="AlphaFoldDB" id="A0A934NA40"/>
<dbReference type="InterPro" id="IPR007324">
    <property type="entry name" value="Sugar-bd_dom_put"/>
</dbReference>
<dbReference type="Pfam" id="PF13384">
    <property type="entry name" value="HTH_23"/>
    <property type="match status" value="1"/>
</dbReference>
<gene>
    <name evidence="7" type="ORF">JF922_16390</name>
</gene>
<dbReference type="SUPFAM" id="SSF100950">
    <property type="entry name" value="NagB/RpiA/CoA transferase-like"/>
    <property type="match status" value="1"/>
</dbReference>
<evidence type="ECO:0000256" key="3">
    <source>
        <dbReference type="ARBA" id="ARBA00023125"/>
    </source>
</evidence>
<feature type="compositionally biased region" description="Basic and acidic residues" evidence="5">
    <location>
        <begin position="1"/>
        <end position="13"/>
    </location>
</feature>
<evidence type="ECO:0000256" key="1">
    <source>
        <dbReference type="ARBA" id="ARBA00010466"/>
    </source>
</evidence>
<dbReference type="PANTHER" id="PTHR34294:SF1">
    <property type="entry name" value="TRANSCRIPTIONAL REGULATOR LSRR"/>
    <property type="match status" value="1"/>
</dbReference>
<feature type="region of interest" description="Disordered" evidence="5">
    <location>
        <begin position="1"/>
        <end position="20"/>
    </location>
</feature>
<dbReference type="Gene3D" id="3.40.50.1360">
    <property type="match status" value="1"/>
</dbReference>
<reference evidence="7" key="1">
    <citation type="submission" date="2020-10" db="EMBL/GenBank/DDBJ databases">
        <title>Ca. Dormibacterota MAGs.</title>
        <authorList>
            <person name="Montgomery K."/>
        </authorList>
    </citation>
    <scope>NUCLEOTIDE SEQUENCE [LARGE SCALE GENOMIC DNA]</scope>
    <source>
        <strain evidence="7">SC8812_S17_10</strain>
    </source>
</reference>
<dbReference type="GO" id="GO:0003677">
    <property type="term" value="F:DNA binding"/>
    <property type="evidence" value="ECO:0007669"/>
    <property type="project" value="UniProtKB-KW"/>
</dbReference>
<name>A0A934NA40_9BACT</name>
<sequence length="358" mass="38123">MKQDRRVGADPDGAKSASRRSTYSTEDLKFLVDVATRFYLHGESQMDIARALGINASTISRYLKRARDNGLIQLRIALPEPVNMDLGRELANHFGLSRVVVASTTDGGKALAKAAAEYINGVLFNGMRVGTAWGGTLLSVVSSLHPGTVSNLELAQLNGGFGLAAPGIQAQEILRFLAGLYPGTNTHYLHAPLVVGSPEIRELFCRERSISPALQAAARCDLAVLGIGTLGEEASLVRYGHLEPADRASLIANGAVGDICGRFFRADGRVALEDLDQRTIAIGWEELRSIPTVVAVAAGRHKCDAIRGALRTACLNVLITDEATASLILAAETHQFDKSSAGSSATPPLKAKREREAT</sequence>
<dbReference type="RefSeq" id="WP_338203209.1">
    <property type="nucleotide sequence ID" value="NZ_JAEKNR010000165.1"/>
</dbReference>
<comment type="similarity">
    <text evidence="1">Belongs to the SorC transcriptional regulatory family.</text>
</comment>
<feature type="region of interest" description="Disordered" evidence="5">
    <location>
        <begin position="337"/>
        <end position="358"/>
    </location>
</feature>
<evidence type="ECO:0000313" key="8">
    <source>
        <dbReference type="Proteomes" id="UP000612893"/>
    </source>
</evidence>
<evidence type="ECO:0000256" key="5">
    <source>
        <dbReference type="SAM" id="MobiDB-lite"/>
    </source>
</evidence>
<comment type="caution">
    <text evidence="7">The sequence shown here is derived from an EMBL/GenBank/DDBJ whole genome shotgun (WGS) entry which is preliminary data.</text>
</comment>
<dbReference type="InterPro" id="IPR051054">
    <property type="entry name" value="SorC_transcr_regulators"/>
</dbReference>
<dbReference type="InterPro" id="IPR009057">
    <property type="entry name" value="Homeodomain-like_sf"/>
</dbReference>
<dbReference type="InterPro" id="IPR037171">
    <property type="entry name" value="NagB/RpiA_transferase-like"/>
</dbReference>
<accession>A0A934NA40</accession>
<organism evidence="7 8">
    <name type="scientific">Candidatus Nephthysia bennettiae</name>
    <dbReference type="NCBI Taxonomy" id="3127016"/>
    <lineage>
        <taxon>Bacteria</taxon>
        <taxon>Bacillati</taxon>
        <taxon>Candidatus Dormiibacterota</taxon>
        <taxon>Candidatus Dormibacteria</taxon>
        <taxon>Candidatus Dormibacterales</taxon>
        <taxon>Candidatus Dormibacteraceae</taxon>
        <taxon>Candidatus Nephthysia</taxon>
    </lineage>
</organism>
<evidence type="ECO:0000256" key="2">
    <source>
        <dbReference type="ARBA" id="ARBA00023015"/>
    </source>
</evidence>
<protein>
    <submittedName>
        <fullName evidence="7">Sugar-binding transcriptional regulator</fullName>
    </submittedName>
</protein>
<keyword evidence="8" id="KW-1185">Reference proteome</keyword>
<keyword evidence="2" id="KW-0805">Transcription regulation</keyword>
<keyword evidence="4" id="KW-0804">Transcription</keyword>
<dbReference type="Pfam" id="PF04198">
    <property type="entry name" value="Sugar-bind"/>
    <property type="match status" value="1"/>
</dbReference>
<dbReference type="Gene3D" id="1.10.10.60">
    <property type="entry name" value="Homeodomain-like"/>
    <property type="match status" value="1"/>
</dbReference>
<evidence type="ECO:0000256" key="4">
    <source>
        <dbReference type="ARBA" id="ARBA00023163"/>
    </source>
</evidence>
<dbReference type="SUPFAM" id="SSF46689">
    <property type="entry name" value="Homeodomain-like"/>
    <property type="match status" value="1"/>
</dbReference>
<dbReference type="Proteomes" id="UP000612893">
    <property type="component" value="Unassembled WGS sequence"/>
</dbReference>
<proteinExistence type="inferred from homology"/>
<evidence type="ECO:0000313" key="7">
    <source>
        <dbReference type="EMBL" id="MBJ7599643.1"/>
    </source>
</evidence>
<evidence type="ECO:0000259" key="6">
    <source>
        <dbReference type="Pfam" id="PF04198"/>
    </source>
</evidence>
<keyword evidence="3" id="KW-0238">DNA-binding</keyword>
<feature type="domain" description="Sugar-binding" evidence="6">
    <location>
        <begin position="84"/>
        <end position="330"/>
    </location>
</feature>
<dbReference type="EMBL" id="JAEKNR010000165">
    <property type="protein sequence ID" value="MBJ7599643.1"/>
    <property type="molecule type" value="Genomic_DNA"/>
</dbReference>
<dbReference type="GO" id="GO:0030246">
    <property type="term" value="F:carbohydrate binding"/>
    <property type="evidence" value="ECO:0007669"/>
    <property type="project" value="InterPro"/>
</dbReference>